<dbReference type="Proteomes" id="UP000672032">
    <property type="component" value="Chromosome 2"/>
</dbReference>
<name>A0A8A3PA66_9HELO</name>
<evidence type="ECO:0000313" key="2">
    <source>
        <dbReference type="EMBL" id="QSZ31989.1"/>
    </source>
</evidence>
<feature type="compositionally biased region" description="Basic and acidic residues" evidence="1">
    <location>
        <begin position="1"/>
        <end position="11"/>
    </location>
</feature>
<feature type="compositionally biased region" description="Basic and acidic residues" evidence="1">
    <location>
        <begin position="19"/>
        <end position="29"/>
    </location>
</feature>
<proteinExistence type="predicted"/>
<organism evidence="2 3">
    <name type="scientific">Monilinia vaccinii-corymbosi</name>
    <dbReference type="NCBI Taxonomy" id="61207"/>
    <lineage>
        <taxon>Eukaryota</taxon>
        <taxon>Fungi</taxon>
        <taxon>Dikarya</taxon>
        <taxon>Ascomycota</taxon>
        <taxon>Pezizomycotina</taxon>
        <taxon>Leotiomycetes</taxon>
        <taxon>Helotiales</taxon>
        <taxon>Sclerotiniaceae</taxon>
        <taxon>Monilinia</taxon>
    </lineage>
</organism>
<feature type="compositionally biased region" description="Polar residues" evidence="1">
    <location>
        <begin position="319"/>
        <end position="335"/>
    </location>
</feature>
<feature type="compositionally biased region" description="Polar residues" evidence="1">
    <location>
        <begin position="268"/>
        <end position="304"/>
    </location>
</feature>
<dbReference type="EMBL" id="CP063406">
    <property type="protein sequence ID" value="QSZ31989.1"/>
    <property type="molecule type" value="Genomic_DNA"/>
</dbReference>
<gene>
    <name evidence="2" type="ORF">DSL72_001558</name>
</gene>
<dbReference type="OrthoDB" id="5397087at2759"/>
<reference evidence="2" key="1">
    <citation type="submission" date="2020-10" db="EMBL/GenBank/DDBJ databases">
        <title>Genome Sequence of Monilinia vaccinii-corymbosi Sheds Light on Mummy Berry Disease Infection of Blueberry and Mating Type.</title>
        <authorList>
            <person name="Yow A.G."/>
            <person name="Zhang Y."/>
            <person name="Bansal K."/>
            <person name="Eacker S.M."/>
            <person name="Sullivan S."/>
            <person name="Liachko I."/>
            <person name="Cubeta M.A."/>
            <person name="Rollins J.A."/>
            <person name="Ashrafi H."/>
        </authorList>
    </citation>
    <scope>NUCLEOTIDE SEQUENCE</scope>
    <source>
        <strain evidence="2">RL-1</strain>
    </source>
</reference>
<keyword evidence="3" id="KW-1185">Reference proteome</keyword>
<accession>A0A8A3PA66</accession>
<dbReference type="AlphaFoldDB" id="A0A8A3PA66"/>
<protein>
    <submittedName>
        <fullName evidence="2">Uncharacterized protein</fullName>
    </submittedName>
</protein>
<sequence length="463" mass="51966">MVREPESKENKVNNWAKPSRVEKKKEKDAKTYIQHLADKERAFSAASRRGDRKGIEGRMKSAQQASAVHKLRTGRALKITEDIVLGDQMYEEEASPTAIFRSSHQISMHHPALPAITYDGLAQHLRDNPAIRDNLVTLINLSRGQPVEEPIDPKMTMEMSLYIQTTQSLPSLQRLAEQLSHEQICTKDLARQLLTSQYHYQQLEYQFQQLERRLAEQSSDQSFSRGFNEPPMSQFYLAAAGQNMAEDAKKLRGAQEQAVPTGLCGMTTPPQNMPTPSLSRTSSFQQGMSSPSLNQTPGNEQLMTPMSREESQQSNQSNTSVKSPAGSTNQSQTASPLAFQPQSIPQPRQVRRPSQRDLYRNAPDHSISQMASTSHMNISSQMPQAETHSLGHFESTPFRPLAQDRVTHAVKFDTSLAQNGDGRFIQLGNANLEAVKNPEDVVFNDWLDFGNSENGYYNSENNY</sequence>
<evidence type="ECO:0000256" key="1">
    <source>
        <dbReference type="SAM" id="MobiDB-lite"/>
    </source>
</evidence>
<evidence type="ECO:0000313" key="3">
    <source>
        <dbReference type="Proteomes" id="UP000672032"/>
    </source>
</evidence>
<feature type="region of interest" description="Disordered" evidence="1">
    <location>
        <begin position="247"/>
        <end position="356"/>
    </location>
</feature>
<feature type="region of interest" description="Disordered" evidence="1">
    <location>
        <begin position="1"/>
        <end position="29"/>
    </location>
</feature>